<organism evidence="2 3">
    <name type="scientific">Streptomyces umbrinus</name>
    <dbReference type="NCBI Taxonomy" id="67370"/>
    <lineage>
        <taxon>Bacteria</taxon>
        <taxon>Bacillati</taxon>
        <taxon>Actinomycetota</taxon>
        <taxon>Actinomycetes</taxon>
        <taxon>Kitasatosporales</taxon>
        <taxon>Streptomycetaceae</taxon>
        <taxon>Streptomyces</taxon>
        <taxon>Streptomyces phaeochromogenes group</taxon>
    </lineage>
</organism>
<accession>A0ABU0SFT3</accession>
<reference evidence="2 3" key="1">
    <citation type="submission" date="2023-07" db="EMBL/GenBank/DDBJ databases">
        <title>Comparative genomics of wheat-associated soil bacteria to identify genetic determinants of phenazine resistance.</title>
        <authorList>
            <person name="Mouncey N."/>
        </authorList>
    </citation>
    <scope>NUCLEOTIDE SEQUENCE [LARGE SCALE GENOMIC DNA]</scope>
    <source>
        <strain evidence="2 3">V2I4</strain>
    </source>
</reference>
<gene>
    <name evidence="2" type="ORF">QF035_000006</name>
</gene>
<dbReference type="Pfam" id="PF19809">
    <property type="entry name" value="DUF6292"/>
    <property type="match status" value="1"/>
</dbReference>
<feature type="domain" description="DUF6292" evidence="1">
    <location>
        <begin position="20"/>
        <end position="114"/>
    </location>
</feature>
<comment type="caution">
    <text evidence="2">The sequence shown here is derived from an EMBL/GenBank/DDBJ whole genome shotgun (WGS) entry which is preliminary data.</text>
</comment>
<evidence type="ECO:0000259" key="1">
    <source>
        <dbReference type="Pfam" id="PF19809"/>
    </source>
</evidence>
<dbReference type="EMBL" id="JAUSZI010000001">
    <property type="protein sequence ID" value="MDQ1022424.1"/>
    <property type="molecule type" value="Genomic_DNA"/>
</dbReference>
<dbReference type="RefSeq" id="WP_307517270.1">
    <property type="nucleotide sequence ID" value="NZ_JAUSZI010000001.1"/>
</dbReference>
<dbReference type="InterPro" id="IPR046259">
    <property type="entry name" value="DUF6292"/>
</dbReference>
<proteinExistence type="predicted"/>
<name>A0ABU0SFT3_9ACTN</name>
<sequence>MLLDPPGWPGCAQGLPHWPYLQAVDQALTARGIPPGAVCIDRAGRAHGDTMSMELSWDVSRTAGPGGVRFHWDEDTGWSYATVRLIRDGALPRRPLVPLQRVFAAPEAVADTAESLVRSWRTPTGEYGAEWDQAREVRTAISAFRQSVR</sequence>
<keyword evidence="3" id="KW-1185">Reference proteome</keyword>
<evidence type="ECO:0000313" key="2">
    <source>
        <dbReference type="EMBL" id="MDQ1022424.1"/>
    </source>
</evidence>
<protein>
    <recommendedName>
        <fullName evidence="1">DUF6292 domain-containing protein</fullName>
    </recommendedName>
</protein>
<evidence type="ECO:0000313" key="3">
    <source>
        <dbReference type="Proteomes" id="UP001230328"/>
    </source>
</evidence>
<dbReference type="Proteomes" id="UP001230328">
    <property type="component" value="Unassembled WGS sequence"/>
</dbReference>